<feature type="compositionally biased region" description="Basic and acidic residues" evidence="1">
    <location>
        <begin position="15"/>
        <end position="28"/>
    </location>
</feature>
<accession>A0ABT9W0Y4</accession>
<evidence type="ECO:0000256" key="2">
    <source>
        <dbReference type="SAM" id="Phobius"/>
    </source>
</evidence>
<evidence type="ECO:0000313" key="3">
    <source>
        <dbReference type="EMBL" id="MDQ0166891.1"/>
    </source>
</evidence>
<evidence type="ECO:0000256" key="1">
    <source>
        <dbReference type="SAM" id="MobiDB-lite"/>
    </source>
</evidence>
<comment type="caution">
    <text evidence="3">The sequence shown here is derived from an EMBL/GenBank/DDBJ whole genome shotgun (WGS) entry which is preliminary data.</text>
</comment>
<dbReference type="RefSeq" id="WP_307395454.1">
    <property type="nucleotide sequence ID" value="NZ_BAAADK010000003.1"/>
</dbReference>
<feature type="transmembrane region" description="Helical" evidence="2">
    <location>
        <begin position="61"/>
        <end position="87"/>
    </location>
</feature>
<dbReference type="InterPro" id="IPR024563">
    <property type="entry name" value="YqhR"/>
</dbReference>
<organism evidence="3 4">
    <name type="scientific">Caldalkalibacillus horti</name>
    <dbReference type="NCBI Taxonomy" id="77523"/>
    <lineage>
        <taxon>Bacteria</taxon>
        <taxon>Bacillati</taxon>
        <taxon>Bacillota</taxon>
        <taxon>Bacilli</taxon>
        <taxon>Bacillales</taxon>
        <taxon>Bacillaceae</taxon>
        <taxon>Caldalkalibacillus</taxon>
    </lineage>
</organism>
<name>A0ABT9W0Y4_9BACI</name>
<feature type="region of interest" description="Disordered" evidence="1">
    <location>
        <begin position="1"/>
        <end position="56"/>
    </location>
</feature>
<keyword evidence="4" id="KW-1185">Reference proteome</keyword>
<proteinExistence type="predicted"/>
<feature type="transmembrane region" description="Helical" evidence="2">
    <location>
        <begin position="107"/>
        <end position="132"/>
    </location>
</feature>
<feature type="transmembrane region" description="Helical" evidence="2">
    <location>
        <begin position="144"/>
        <end position="166"/>
    </location>
</feature>
<keyword evidence="2" id="KW-0472">Membrane</keyword>
<dbReference type="Proteomes" id="UP001235840">
    <property type="component" value="Unassembled WGS sequence"/>
</dbReference>
<keyword evidence="2" id="KW-0812">Transmembrane</keyword>
<dbReference type="Pfam" id="PF11085">
    <property type="entry name" value="YqhR"/>
    <property type="match status" value="1"/>
</dbReference>
<protein>
    <submittedName>
        <fullName evidence="3">Succinate dehydrogenase hydrophobic anchor subunit</fullName>
    </submittedName>
</protein>
<feature type="compositionally biased region" description="Basic residues" evidence="1">
    <location>
        <begin position="1"/>
        <end position="14"/>
    </location>
</feature>
<reference evidence="3 4" key="1">
    <citation type="submission" date="2023-07" db="EMBL/GenBank/DDBJ databases">
        <title>Genomic Encyclopedia of Type Strains, Phase IV (KMG-IV): sequencing the most valuable type-strain genomes for metagenomic binning, comparative biology and taxonomic classification.</title>
        <authorList>
            <person name="Goeker M."/>
        </authorList>
    </citation>
    <scope>NUCLEOTIDE SEQUENCE [LARGE SCALE GENOMIC DNA]</scope>
    <source>
        <strain evidence="3 4">DSM 12751</strain>
    </source>
</reference>
<evidence type="ECO:0000313" key="4">
    <source>
        <dbReference type="Proteomes" id="UP001235840"/>
    </source>
</evidence>
<sequence>MGTKTLSRKSRSRKRQTDQIHLEEDHSNGADQGIDESEESSDKRHHHENRAGQTQRQKKQLYTVTVGFFGGLFASLITYLAHALNFISFGPGVVWQHLPFTQGMKPLMGPLGHGLSILCLSLLSILASSLYYTLFRKLESPWIGIWFGLSLWVLLFLGLNSLISGAMTFQELGFTTNIIFICIFAVYGLFVGYSISYQYLSDSIEKERETNS</sequence>
<keyword evidence="2" id="KW-1133">Transmembrane helix</keyword>
<gene>
    <name evidence="3" type="ORF">J2S11_002807</name>
</gene>
<feature type="transmembrane region" description="Helical" evidence="2">
    <location>
        <begin position="178"/>
        <end position="200"/>
    </location>
</feature>
<dbReference type="EMBL" id="JAUSTY010000011">
    <property type="protein sequence ID" value="MDQ0166891.1"/>
    <property type="molecule type" value="Genomic_DNA"/>
</dbReference>